<comment type="caution">
    <text evidence="8">The sequence shown here is derived from an EMBL/GenBank/DDBJ whole genome shotgun (WGS) entry which is preliminary data.</text>
</comment>
<keyword evidence="5" id="KW-0408">Iron</keyword>
<dbReference type="InterPro" id="IPR007197">
    <property type="entry name" value="rSAM"/>
</dbReference>
<dbReference type="PANTHER" id="PTHR11228:SF34">
    <property type="entry name" value="TUNGSTEN-CONTAINING ALDEHYDE FERREDOXIN OXIDOREDUCTASE COFACTOR MODIFYING PROTEIN"/>
    <property type="match status" value="1"/>
</dbReference>
<evidence type="ECO:0000256" key="3">
    <source>
        <dbReference type="ARBA" id="ARBA00022691"/>
    </source>
</evidence>
<proteinExistence type="predicted"/>
<protein>
    <submittedName>
        <fullName evidence="8">Radical SAM protein</fullName>
    </submittedName>
</protein>
<keyword evidence="6" id="KW-0411">Iron-sulfur</keyword>
<dbReference type="CDD" id="cd01335">
    <property type="entry name" value="Radical_SAM"/>
    <property type="match status" value="1"/>
</dbReference>
<dbReference type="InterPro" id="IPR058240">
    <property type="entry name" value="rSAM_sf"/>
</dbReference>
<dbReference type="Pfam" id="PF04055">
    <property type="entry name" value="Radical_SAM"/>
    <property type="match status" value="1"/>
</dbReference>
<dbReference type="SFLD" id="SFLDS00029">
    <property type="entry name" value="Radical_SAM"/>
    <property type="match status" value="1"/>
</dbReference>
<dbReference type="Gene3D" id="3.20.20.70">
    <property type="entry name" value="Aldolase class I"/>
    <property type="match status" value="1"/>
</dbReference>
<dbReference type="CDD" id="cd21123">
    <property type="entry name" value="SPASM_MftC-like"/>
    <property type="match status" value="1"/>
</dbReference>
<dbReference type="PIRSF" id="PIRSF037420">
    <property type="entry name" value="PQQ_syn_pqqE"/>
    <property type="match status" value="1"/>
</dbReference>
<keyword evidence="9" id="KW-1185">Reference proteome</keyword>
<dbReference type="GO" id="GO:0051539">
    <property type="term" value="F:4 iron, 4 sulfur cluster binding"/>
    <property type="evidence" value="ECO:0007669"/>
    <property type="project" value="UniProtKB-KW"/>
</dbReference>
<evidence type="ECO:0000256" key="1">
    <source>
        <dbReference type="ARBA" id="ARBA00001966"/>
    </source>
</evidence>
<keyword evidence="3" id="KW-0949">S-adenosyl-L-methionine</keyword>
<dbReference type="SFLD" id="SFLDG01386">
    <property type="entry name" value="main_SPASM_domain-containing"/>
    <property type="match status" value="1"/>
</dbReference>
<reference evidence="8 9" key="1">
    <citation type="submission" date="2018-07" db="EMBL/GenBank/DDBJ databases">
        <title>Genome sequences of Haloplanus salinus JCM 18368T.</title>
        <authorList>
            <person name="Kim Y.B."/>
            <person name="Roh S.W."/>
        </authorList>
    </citation>
    <scope>NUCLEOTIDE SEQUENCE [LARGE SCALE GENOMIC DNA]</scope>
    <source>
        <strain evidence="8 9">JCM 18368</strain>
    </source>
</reference>
<feature type="domain" description="Radical SAM core" evidence="7">
    <location>
        <begin position="1"/>
        <end position="207"/>
    </location>
</feature>
<name>A0A368NEC7_9EURY</name>
<dbReference type="EMBL" id="QPHM01000001">
    <property type="protein sequence ID" value="RCU48556.1"/>
    <property type="molecule type" value="Genomic_DNA"/>
</dbReference>
<dbReference type="Proteomes" id="UP000252189">
    <property type="component" value="Unassembled WGS sequence"/>
</dbReference>
<organism evidence="8 9">
    <name type="scientific">Haloplanus salinus</name>
    <dbReference type="NCBI Taxonomy" id="1126245"/>
    <lineage>
        <taxon>Archaea</taxon>
        <taxon>Methanobacteriati</taxon>
        <taxon>Methanobacteriota</taxon>
        <taxon>Stenosarchaea group</taxon>
        <taxon>Halobacteria</taxon>
        <taxon>Halobacteriales</taxon>
        <taxon>Haloferacaceae</taxon>
        <taxon>Haloplanus</taxon>
    </lineage>
</organism>
<dbReference type="InterPro" id="IPR017200">
    <property type="entry name" value="PqqE-like"/>
</dbReference>
<dbReference type="GO" id="GO:0003824">
    <property type="term" value="F:catalytic activity"/>
    <property type="evidence" value="ECO:0007669"/>
    <property type="project" value="InterPro"/>
</dbReference>
<evidence type="ECO:0000256" key="6">
    <source>
        <dbReference type="ARBA" id="ARBA00023014"/>
    </source>
</evidence>
<dbReference type="SFLD" id="SFLDG01067">
    <property type="entry name" value="SPASM/twitch_domain_containing"/>
    <property type="match status" value="1"/>
</dbReference>
<evidence type="ECO:0000259" key="7">
    <source>
        <dbReference type="PROSITE" id="PS51918"/>
    </source>
</evidence>
<dbReference type="InterPro" id="IPR013785">
    <property type="entry name" value="Aldolase_TIM"/>
</dbReference>
<keyword evidence="4" id="KW-0479">Metal-binding</keyword>
<dbReference type="AlphaFoldDB" id="A0A368NEC7"/>
<evidence type="ECO:0000313" key="9">
    <source>
        <dbReference type="Proteomes" id="UP000252189"/>
    </source>
</evidence>
<sequence length="333" mass="36333">MVTWEVSRACDLACDHCRADATPERCADELNLREARALFEDVADFSPRPFLVLSGGDPLKRPDLFELLDTAVDVGVTPSITPATTERLDRETIERFAEVGVGRLALSLDGATAASHDRFRGEEGTYDAAMRAAEIARDLDLSIQINTTVTAATAGELPEIGRIVAELDAAMWEVFFLVPTGRGAELEQLSPDRARELMAWLYRHGRDAPYRVITVEAPFYRRVAAQVAREEGDDRPRVGSTGAGNGFVFVSHTGEVYPSGFLPISAGNVRETPLPEIYRNAELMQRLRDRGSFVGPCGDCRFTNECGGSRSRAYAATGNLFGSDPLCPWAAGD</sequence>
<evidence type="ECO:0000313" key="8">
    <source>
        <dbReference type="EMBL" id="RCU48556.1"/>
    </source>
</evidence>
<comment type="cofactor">
    <cofactor evidence="1">
        <name>[4Fe-4S] cluster</name>
        <dbReference type="ChEBI" id="CHEBI:49883"/>
    </cofactor>
</comment>
<dbReference type="GO" id="GO:0046872">
    <property type="term" value="F:metal ion binding"/>
    <property type="evidence" value="ECO:0007669"/>
    <property type="project" value="UniProtKB-KW"/>
</dbReference>
<keyword evidence="2" id="KW-0004">4Fe-4S</keyword>
<dbReference type="PANTHER" id="PTHR11228">
    <property type="entry name" value="RADICAL SAM DOMAIN PROTEIN"/>
    <property type="match status" value="1"/>
</dbReference>
<gene>
    <name evidence="8" type="ORF">DU504_00810</name>
</gene>
<evidence type="ECO:0000256" key="4">
    <source>
        <dbReference type="ARBA" id="ARBA00022723"/>
    </source>
</evidence>
<dbReference type="Pfam" id="PF13186">
    <property type="entry name" value="SPASM"/>
    <property type="match status" value="1"/>
</dbReference>
<evidence type="ECO:0000256" key="2">
    <source>
        <dbReference type="ARBA" id="ARBA00022485"/>
    </source>
</evidence>
<accession>A0A368NEC7</accession>
<dbReference type="SUPFAM" id="SSF102114">
    <property type="entry name" value="Radical SAM enzymes"/>
    <property type="match status" value="1"/>
</dbReference>
<evidence type="ECO:0000256" key="5">
    <source>
        <dbReference type="ARBA" id="ARBA00023004"/>
    </source>
</evidence>
<dbReference type="InterPro" id="IPR023885">
    <property type="entry name" value="4Fe4S-binding_SPASM_dom"/>
</dbReference>
<dbReference type="PROSITE" id="PS51918">
    <property type="entry name" value="RADICAL_SAM"/>
    <property type="match status" value="1"/>
</dbReference>
<dbReference type="InterPro" id="IPR050377">
    <property type="entry name" value="Radical_SAM_PqqE_MftC-like"/>
</dbReference>